<organism evidence="4 5">
    <name type="scientific">Haemaphysalis longicornis</name>
    <name type="common">Bush tick</name>
    <dbReference type="NCBI Taxonomy" id="44386"/>
    <lineage>
        <taxon>Eukaryota</taxon>
        <taxon>Metazoa</taxon>
        <taxon>Ecdysozoa</taxon>
        <taxon>Arthropoda</taxon>
        <taxon>Chelicerata</taxon>
        <taxon>Arachnida</taxon>
        <taxon>Acari</taxon>
        <taxon>Parasitiformes</taxon>
        <taxon>Ixodida</taxon>
        <taxon>Ixodoidea</taxon>
        <taxon>Ixodidae</taxon>
        <taxon>Haemaphysalinae</taxon>
        <taxon>Haemaphysalis</taxon>
    </lineage>
</organism>
<dbReference type="GO" id="GO:0008146">
    <property type="term" value="F:sulfotransferase activity"/>
    <property type="evidence" value="ECO:0007669"/>
    <property type="project" value="InterPro"/>
</dbReference>
<accession>A0A9J6FC70</accession>
<proteinExistence type="inferred from homology"/>
<evidence type="ECO:0000256" key="1">
    <source>
        <dbReference type="ARBA" id="ARBA00005771"/>
    </source>
</evidence>
<dbReference type="OrthoDB" id="6481593at2759"/>
<dbReference type="SUPFAM" id="SSF52540">
    <property type="entry name" value="P-loop containing nucleoside triphosphate hydrolases"/>
    <property type="match status" value="1"/>
</dbReference>
<dbReference type="Gene3D" id="3.40.50.300">
    <property type="entry name" value="P-loop containing nucleotide triphosphate hydrolases"/>
    <property type="match status" value="1"/>
</dbReference>
<dbReference type="Pfam" id="PF00685">
    <property type="entry name" value="Sulfotransfer_1"/>
    <property type="match status" value="1"/>
</dbReference>
<dbReference type="PANTHER" id="PTHR11783">
    <property type="entry name" value="SULFOTRANSFERASE SULT"/>
    <property type="match status" value="1"/>
</dbReference>
<comment type="similarity">
    <text evidence="1">Belongs to the sulfotransferase 1 family.</text>
</comment>
<reference evidence="4 5" key="1">
    <citation type="journal article" date="2020" name="Cell">
        <title>Large-Scale Comparative Analyses of Tick Genomes Elucidate Their Genetic Diversity and Vector Capacities.</title>
        <authorList>
            <consortium name="Tick Genome and Microbiome Consortium (TIGMIC)"/>
            <person name="Jia N."/>
            <person name="Wang J."/>
            <person name="Shi W."/>
            <person name="Du L."/>
            <person name="Sun Y."/>
            <person name="Zhan W."/>
            <person name="Jiang J.F."/>
            <person name="Wang Q."/>
            <person name="Zhang B."/>
            <person name="Ji P."/>
            <person name="Bell-Sakyi L."/>
            <person name="Cui X.M."/>
            <person name="Yuan T.T."/>
            <person name="Jiang B.G."/>
            <person name="Yang W.F."/>
            <person name="Lam T.T."/>
            <person name="Chang Q.C."/>
            <person name="Ding S.J."/>
            <person name="Wang X.J."/>
            <person name="Zhu J.G."/>
            <person name="Ruan X.D."/>
            <person name="Zhao L."/>
            <person name="Wei J.T."/>
            <person name="Ye R.Z."/>
            <person name="Que T.C."/>
            <person name="Du C.H."/>
            <person name="Zhou Y.H."/>
            <person name="Cheng J.X."/>
            <person name="Dai P.F."/>
            <person name="Guo W.B."/>
            <person name="Han X.H."/>
            <person name="Huang E.J."/>
            <person name="Li L.F."/>
            <person name="Wei W."/>
            <person name="Gao Y.C."/>
            <person name="Liu J.Z."/>
            <person name="Shao H.Z."/>
            <person name="Wang X."/>
            <person name="Wang C.C."/>
            <person name="Yang T.C."/>
            <person name="Huo Q.B."/>
            <person name="Li W."/>
            <person name="Chen H.Y."/>
            <person name="Chen S.E."/>
            <person name="Zhou L.G."/>
            <person name="Ni X.B."/>
            <person name="Tian J.H."/>
            <person name="Sheng Y."/>
            <person name="Liu T."/>
            <person name="Pan Y.S."/>
            <person name="Xia L.Y."/>
            <person name="Li J."/>
            <person name="Zhao F."/>
            <person name="Cao W.C."/>
        </authorList>
    </citation>
    <scope>NUCLEOTIDE SEQUENCE [LARGE SCALE GENOMIC DNA]</scope>
    <source>
        <strain evidence="4">HaeL-2018</strain>
    </source>
</reference>
<dbReference type="Proteomes" id="UP000821853">
    <property type="component" value="Chromosome 1"/>
</dbReference>
<keyword evidence="2" id="KW-0808">Transferase</keyword>
<dbReference type="EMBL" id="JABSTR010000001">
    <property type="protein sequence ID" value="KAH9360549.1"/>
    <property type="molecule type" value="Genomic_DNA"/>
</dbReference>
<protein>
    <recommendedName>
        <fullName evidence="3">Sulfotransferase domain-containing protein</fullName>
    </recommendedName>
</protein>
<dbReference type="AlphaFoldDB" id="A0A9J6FC70"/>
<sequence>MEHRTPKYQIIDGEPRCVLVDPDILREALKFKAKAGDVVLSTFPKSGTHWVEFIVQLILKKGEPISTHQEFAGNMRLLEYSRCKDWTPALALRLFISHLPLSRNRMSEEAKYVYVARNPWDVCVSFFHWATNLSFFEFYDGTFQDFVEAFMDGNFGYGDYFEHVASGYALRNEPNVFFVTYEELKQEKRSVVLKLAHFLGEEYGKNLEESDDMLQQLLERTTADSMRSILVVDLQTGLNEEWQEVFSRREYKCKEGYGGDKNKYGIVRTARVGGWREHFTPELLSRMELRIQEAEKKTSFMELWKDIRAEAIEASKA</sequence>
<dbReference type="InterPro" id="IPR000863">
    <property type="entry name" value="Sulfotransferase_dom"/>
</dbReference>
<keyword evidence="5" id="KW-1185">Reference proteome</keyword>
<name>A0A9J6FC70_HAELO</name>
<evidence type="ECO:0000313" key="5">
    <source>
        <dbReference type="Proteomes" id="UP000821853"/>
    </source>
</evidence>
<evidence type="ECO:0000259" key="3">
    <source>
        <dbReference type="Pfam" id="PF00685"/>
    </source>
</evidence>
<dbReference type="OMA" id="THWVEFI"/>
<evidence type="ECO:0000313" key="4">
    <source>
        <dbReference type="EMBL" id="KAH9360549.1"/>
    </source>
</evidence>
<dbReference type="InterPro" id="IPR027417">
    <property type="entry name" value="P-loop_NTPase"/>
</dbReference>
<comment type="caution">
    <text evidence="4">The sequence shown here is derived from an EMBL/GenBank/DDBJ whole genome shotgun (WGS) entry which is preliminary data.</text>
</comment>
<evidence type="ECO:0000256" key="2">
    <source>
        <dbReference type="ARBA" id="ARBA00022679"/>
    </source>
</evidence>
<gene>
    <name evidence="4" type="ORF">HPB48_016443</name>
</gene>
<feature type="domain" description="Sulfotransferase" evidence="3">
    <location>
        <begin position="37"/>
        <end position="297"/>
    </location>
</feature>
<dbReference type="VEuPathDB" id="VectorBase:HLOH_044267"/>